<dbReference type="SMART" id="SM00181">
    <property type="entry name" value="EGF"/>
    <property type="match status" value="2"/>
</dbReference>
<evidence type="ECO:0000256" key="3">
    <source>
        <dbReference type="ARBA" id="ARBA00022536"/>
    </source>
</evidence>
<keyword evidence="9" id="KW-1015">Disulfide bond</keyword>
<evidence type="ECO:0000256" key="9">
    <source>
        <dbReference type="ARBA" id="ARBA00023157"/>
    </source>
</evidence>
<dbReference type="SUPFAM" id="SSF57196">
    <property type="entry name" value="EGF/Laminin"/>
    <property type="match status" value="1"/>
</dbReference>
<keyword evidence="3 10" id="KW-0245">EGF-like domain</keyword>
<evidence type="ECO:0000256" key="10">
    <source>
        <dbReference type="PROSITE-ProRule" id="PRU00076"/>
    </source>
</evidence>
<feature type="compositionally biased region" description="Basic and acidic residues" evidence="11">
    <location>
        <begin position="1110"/>
        <end position="1124"/>
    </location>
</feature>
<gene>
    <name evidence="17" type="primary">LOC114479192</name>
</gene>
<feature type="domain" description="EGF-like" evidence="15">
    <location>
        <begin position="794"/>
        <end position="832"/>
    </location>
</feature>
<dbReference type="PANTHER" id="PTHR15036">
    <property type="entry name" value="PIKACHURIN-LIKE PROTEIN"/>
    <property type="match status" value="1"/>
</dbReference>
<dbReference type="GO" id="GO:0016020">
    <property type="term" value="C:membrane"/>
    <property type="evidence" value="ECO:0007669"/>
    <property type="project" value="UniProtKB-SubCell"/>
</dbReference>
<feature type="domain" description="F5/8 type C" evidence="13">
    <location>
        <begin position="41"/>
        <end position="148"/>
    </location>
</feature>
<dbReference type="Gene3D" id="2.60.120.260">
    <property type="entry name" value="Galactose-binding domain-like"/>
    <property type="match status" value="1"/>
</dbReference>
<keyword evidence="8 12" id="KW-0472">Membrane</keyword>
<dbReference type="Gene3D" id="2.60.120.1000">
    <property type="match status" value="1"/>
</dbReference>
<keyword evidence="7 12" id="KW-1133">Transmembrane helix</keyword>
<sequence length="1145" mass="127021">MEAEKAAGLQIVHKLQMFLLFLKPIVYYPSVVFFCTGAGGWSPLVSDRYQWLEVDFGERSTITAVATQGRYGSSDWLASYLLMFSDTGHNWKQYRQEDSIGFFPGNNNADSVVQYKLQQPAIARFLRLVPLDWNPSGRIGLRLETYGCPYTFNVVSFDGSSSGLVYRVSPGQRQSSRDVVNLKFKTLRNSGTLLQLEGNEGRGLNLQLERGKLLLLLRKGNYTDVRKTSSSDTRHLASLGSLLDDQHWHHVSVERRGSHLNLTVDKHTERLILGEVQTRTYPQSTISRRSFHGCVENLSFNGYNLIELAKHNSHQVTGNMTFSCTEPVSVAVTFNGPQSFLQLPWTKTSPETTVSVGFQFRTWNKAGLLLTFDLWQKKSVVWMYLSEARLQLQVHNEGKLVLELSAAAALNDGQWHLVELQSRQGRLTIVVDKGEGGSAQGSLSFPVAIEGHLFFGGCPIEDESPECINPFSVFQGCMRLLTLENKAIDLILVQQKQLGSYSNLQIDMCGINDRCSPSHCEHGGRCSQTWNIFHCNCSGSGYSGATCHSSVYEQSCEAYKHNGNTSGYFYIDVDGSGPIQPQHVYCNMTEENTWMQIPHNNTDLTKVRPTPGVNQLSLHFDYSAIDNQLLAAISQSEHCEQELSYHCRNSRLLNTPEGSPFSWWLGGPSPGWVQTYWGGAHPGSHQCFCGLQGDCVDPQYYCNCDADRAEWTEDSGLLSHKESLPVRSIVLGDVQRPGSESAYRVGPLRCHGDRGTASRQKGFRGCIRSLQLNGVTLDLEERAKITPGVQPGCPGHCSSYGSFCQNQGRCVERTNGFHCDCSLSAYTGVFCQTEVSASFKSETSVSYTFKDPHRGGRNSSALPSSIYSDLTLREENVSLSFRTSQSPALLLYISSYYREYLALLINKHGEGTQVRYKLDSSREAEVLRSSVRSLANGQLHTVSVKRTTHSVTVQIDQKPTEHFNLTSDTEFNAIKSLVLGKVYETDGLDPDLARLASLGFTGCLSVVRFNNSSPLKAALFLPESSPVSIIGPLTLSTCGSASSANPYASENTHHLSDKSGSVGSDQPLVNAIRTDSALIGGVIAVVIFVILTGLAITARYLYQRKDTYRKQEGKEVKQDERPEFRYSSSTDPPNLSSENQKEYFI</sequence>
<dbReference type="PANTHER" id="PTHR15036:SF40">
    <property type="entry name" value="CONTACTIN-ASSOCIATED PROTEIN-LIKE 4"/>
    <property type="match status" value="1"/>
</dbReference>
<feature type="domain" description="Laminin G" evidence="14">
    <location>
        <begin position="850"/>
        <end position="1038"/>
    </location>
</feature>
<dbReference type="InterPro" id="IPR000742">
    <property type="entry name" value="EGF"/>
</dbReference>
<evidence type="ECO:0000256" key="2">
    <source>
        <dbReference type="ARBA" id="ARBA00010241"/>
    </source>
</evidence>
<dbReference type="InterPro" id="IPR002181">
    <property type="entry name" value="Fibrinogen_a/b/g_C_dom"/>
</dbReference>
<dbReference type="PROSITE" id="PS51406">
    <property type="entry name" value="FIBRINOGEN_C_2"/>
    <property type="match status" value="1"/>
</dbReference>
<reference evidence="17" key="2">
    <citation type="submission" date="2025-08" db="UniProtKB">
        <authorList>
            <consortium name="Ensembl"/>
        </authorList>
    </citation>
    <scope>IDENTIFICATION</scope>
</reference>
<organism evidence="17 18">
    <name type="scientific">Gouania willdenowi</name>
    <name type="common">Blunt-snouted clingfish</name>
    <name type="synonym">Lepadogaster willdenowi</name>
    <dbReference type="NCBI Taxonomy" id="441366"/>
    <lineage>
        <taxon>Eukaryota</taxon>
        <taxon>Metazoa</taxon>
        <taxon>Chordata</taxon>
        <taxon>Craniata</taxon>
        <taxon>Vertebrata</taxon>
        <taxon>Euteleostomi</taxon>
        <taxon>Actinopterygii</taxon>
        <taxon>Neopterygii</taxon>
        <taxon>Teleostei</taxon>
        <taxon>Neoteleostei</taxon>
        <taxon>Acanthomorphata</taxon>
        <taxon>Ovalentaria</taxon>
        <taxon>Blenniimorphae</taxon>
        <taxon>Blenniiformes</taxon>
        <taxon>Gobiesocoidei</taxon>
        <taxon>Gobiesocidae</taxon>
        <taxon>Gobiesocinae</taxon>
        <taxon>Gouania</taxon>
    </lineage>
</organism>
<dbReference type="NCBIfam" id="NF040941">
    <property type="entry name" value="GGGWT_bact"/>
    <property type="match status" value="1"/>
</dbReference>
<evidence type="ECO:0000313" key="17">
    <source>
        <dbReference type="Ensembl" id="ENSGWIP00000003486.1"/>
    </source>
</evidence>
<dbReference type="SUPFAM" id="SSF56496">
    <property type="entry name" value="Fibrinogen C-terminal domain-like"/>
    <property type="match status" value="1"/>
</dbReference>
<dbReference type="SUPFAM" id="SSF49899">
    <property type="entry name" value="Concanavalin A-like lectins/glucanases"/>
    <property type="match status" value="4"/>
</dbReference>
<feature type="domain" description="Fibrinogen C-terminal" evidence="16">
    <location>
        <begin position="547"/>
        <end position="599"/>
    </location>
</feature>
<comment type="subcellular location">
    <subcellularLocation>
        <location evidence="1">Membrane</location>
        <topology evidence="1">Single-pass type I membrane protein</topology>
    </subcellularLocation>
</comment>
<dbReference type="Proteomes" id="UP000694680">
    <property type="component" value="Chromosome 17"/>
</dbReference>
<name>A0A8C5D9Q3_GOUWI</name>
<feature type="compositionally biased region" description="Polar residues" evidence="11">
    <location>
        <begin position="1126"/>
        <end position="1138"/>
    </location>
</feature>
<dbReference type="Gene3D" id="2.10.25.10">
    <property type="entry name" value="Laminin"/>
    <property type="match status" value="2"/>
</dbReference>
<comment type="caution">
    <text evidence="10">Lacks conserved residue(s) required for the propagation of feature annotation.</text>
</comment>
<dbReference type="Gene3D" id="2.60.120.200">
    <property type="match status" value="3"/>
</dbReference>
<dbReference type="SMART" id="SM00282">
    <property type="entry name" value="LamG"/>
    <property type="match status" value="3"/>
</dbReference>
<keyword evidence="5" id="KW-0732">Signal</keyword>
<dbReference type="InterPro" id="IPR008979">
    <property type="entry name" value="Galactose-bd-like_sf"/>
</dbReference>
<proteinExistence type="inferred from homology"/>
<feature type="transmembrane region" description="Helical" evidence="12">
    <location>
        <begin position="1077"/>
        <end position="1102"/>
    </location>
</feature>
<evidence type="ECO:0000259" key="15">
    <source>
        <dbReference type="PROSITE" id="PS50026"/>
    </source>
</evidence>
<dbReference type="AlphaFoldDB" id="A0A8C5D9Q3"/>
<evidence type="ECO:0000313" key="18">
    <source>
        <dbReference type="Proteomes" id="UP000694680"/>
    </source>
</evidence>
<dbReference type="CDD" id="cd00057">
    <property type="entry name" value="FA58C"/>
    <property type="match status" value="1"/>
</dbReference>
<evidence type="ECO:0000256" key="1">
    <source>
        <dbReference type="ARBA" id="ARBA00004479"/>
    </source>
</evidence>
<dbReference type="PROSITE" id="PS50025">
    <property type="entry name" value="LAM_G_DOMAIN"/>
    <property type="match status" value="3"/>
</dbReference>
<evidence type="ECO:0000256" key="12">
    <source>
        <dbReference type="SAM" id="Phobius"/>
    </source>
</evidence>
<feature type="domain" description="Laminin G" evidence="14">
    <location>
        <begin position="154"/>
        <end position="324"/>
    </location>
</feature>
<reference evidence="17" key="1">
    <citation type="submission" date="2020-06" db="EMBL/GenBank/DDBJ databases">
        <authorList>
            <consortium name="Wellcome Sanger Institute Data Sharing"/>
        </authorList>
    </citation>
    <scope>NUCLEOTIDE SEQUENCE [LARGE SCALE GENOMIC DNA]</scope>
</reference>
<dbReference type="InterPro" id="IPR050372">
    <property type="entry name" value="Neurexin-related_CASP"/>
</dbReference>
<keyword evidence="4 12" id="KW-0812">Transmembrane</keyword>
<feature type="domain" description="Laminin G" evidence="14">
    <location>
        <begin position="330"/>
        <end position="509"/>
    </location>
</feature>
<dbReference type="InterPro" id="IPR013320">
    <property type="entry name" value="ConA-like_dom_sf"/>
</dbReference>
<dbReference type="CDD" id="cd00110">
    <property type="entry name" value="LamG"/>
    <property type="match status" value="3"/>
</dbReference>
<dbReference type="SMART" id="SM00231">
    <property type="entry name" value="FA58C"/>
    <property type="match status" value="1"/>
</dbReference>
<evidence type="ECO:0000256" key="5">
    <source>
        <dbReference type="ARBA" id="ARBA00022729"/>
    </source>
</evidence>
<dbReference type="SUPFAM" id="SSF49785">
    <property type="entry name" value="Galactose-binding domain-like"/>
    <property type="match status" value="1"/>
</dbReference>
<dbReference type="PROSITE" id="PS50022">
    <property type="entry name" value="FA58C_3"/>
    <property type="match status" value="1"/>
</dbReference>
<evidence type="ECO:0000256" key="11">
    <source>
        <dbReference type="SAM" id="MobiDB-lite"/>
    </source>
</evidence>
<dbReference type="Pfam" id="PF00754">
    <property type="entry name" value="F5_F8_type_C"/>
    <property type="match status" value="1"/>
</dbReference>
<dbReference type="CDD" id="cd00054">
    <property type="entry name" value="EGF_CA"/>
    <property type="match status" value="2"/>
</dbReference>
<dbReference type="FunFam" id="2.60.120.260:FF:000016">
    <property type="entry name" value="Contactin-associated protein-like 4 isoform 1"/>
    <property type="match status" value="1"/>
</dbReference>
<evidence type="ECO:0000256" key="7">
    <source>
        <dbReference type="ARBA" id="ARBA00022989"/>
    </source>
</evidence>
<comment type="similarity">
    <text evidence="2">Belongs to the neurexin family.</text>
</comment>
<evidence type="ECO:0000256" key="8">
    <source>
        <dbReference type="ARBA" id="ARBA00023136"/>
    </source>
</evidence>
<dbReference type="Ensembl" id="ENSGWIT00000003762.1">
    <property type="protein sequence ID" value="ENSGWIP00000003486.1"/>
    <property type="gene ID" value="ENSGWIG00000001852.1"/>
</dbReference>
<reference evidence="17" key="3">
    <citation type="submission" date="2025-09" db="UniProtKB">
        <authorList>
            <consortium name="Ensembl"/>
        </authorList>
    </citation>
    <scope>IDENTIFICATION</scope>
</reference>
<evidence type="ECO:0000259" key="16">
    <source>
        <dbReference type="PROSITE" id="PS51406"/>
    </source>
</evidence>
<feature type="region of interest" description="Disordered" evidence="11">
    <location>
        <begin position="1110"/>
        <end position="1145"/>
    </location>
</feature>
<dbReference type="InterPro" id="IPR000421">
    <property type="entry name" value="FA58C"/>
</dbReference>
<feature type="domain" description="EGF-like" evidence="15">
    <location>
        <begin position="511"/>
        <end position="548"/>
    </location>
</feature>
<dbReference type="InterPro" id="IPR036056">
    <property type="entry name" value="Fibrinogen-like_C"/>
</dbReference>
<keyword evidence="18" id="KW-1185">Reference proteome</keyword>
<accession>A0A8C5D9Q3</accession>
<evidence type="ECO:0000256" key="4">
    <source>
        <dbReference type="ARBA" id="ARBA00022692"/>
    </source>
</evidence>
<dbReference type="PROSITE" id="PS50026">
    <property type="entry name" value="EGF_3"/>
    <property type="match status" value="2"/>
</dbReference>
<evidence type="ECO:0000259" key="13">
    <source>
        <dbReference type="PROSITE" id="PS50022"/>
    </source>
</evidence>
<keyword evidence="6" id="KW-0677">Repeat</keyword>
<dbReference type="Pfam" id="PF02210">
    <property type="entry name" value="Laminin_G_2"/>
    <property type="match status" value="3"/>
</dbReference>
<dbReference type="InterPro" id="IPR001791">
    <property type="entry name" value="Laminin_G"/>
</dbReference>
<dbReference type="PROSITE" id="PS01285">
    <property type="entry name" value="FA58C_1"/>
    <property type="match status" value="1"/>
</dbReference>
<protein>
    <submittedName>
        <fullName evidence="17">Contactin-associated protein-like 4</fullName>
    </submittedName>
</protein>
<evidence type="ECO:0000256" key="6">
    <source>
        <dbReference type="ARBA" id="ARBA00022737"/>
    </source>
</evidence>
<evidence type="ECO:0000259" key="14">
    <source>
        <dbReference type="PROSITE" id="PS50025"/>
    </source>
</evidence>